<keyword evidence="1" id="KW-0472">Membrane</keyword>
<keyword evidence="3" id="KW-1185">Reference proteome</keyword>
<dbReference type="RefSeq" id="WP_054750645.1">
    <property type="nucleotide sequence ID" value="NZ_AYZK01000009.1"/>
</dbReference>
<feature type="transmembrane region" description="Helical" evidence="1">
    <location>
        <begin position="180"/>
        <end position="200"/>
    </location>
</feature>
<organism evidence="2 3">
    <name type="scientific">Lacticaseibacillus thailandensis DSM 22698 = JCM 13996</name>
    <dbReference type="NCBI Taxonomy" id="1423810"/>
    <lineage>
        <taxon>Bacteria</taxon>
        <taxon>Bacillati</taxon>
        <taxon>Bacillota</taxon>
        <taxon>Bacilli</taxon>
        <taxon>Lactobacillales</taxon>
        <taxon>Lactobacillaceae</taxon>
        <taxon>Lacticaseibacillus</taxon>
    </lineage>
</organism>
<evidence type="ECO:0000256" key="1">
    <source>
        <dbReference type="SAM" id="Phobius"/>
    </source>
</evidence>
<dbReference type="OrthoDB" id="2248033at2"/>
<dbReference type="EMBL" id="AYZK01000009">
    <property type="protein sequence ID" value="KRM86504.1"/>
    <property type="molecule type" value="Genomic_DNA"/>
</dbReference>
<dbReference type="STRING" id="1423810.FD19_GL001934"/>
<keyword evidence="1" id="KW-1133">Transmembrane helix</keyword>
<dbReference type="AlphaFoldDB" id="A0A0R2C4G2"/>
<proteinExistence type="predicted"/>
<protein>
    <submittedName>
        <fullName evidence="2">Uncharacterized protein</fullName>
    </submittedName>
</protein>
<name>A0A0R2C4G2_9LACO</name>
<accession>A0A0R2C4G2</accession>
<reference evidence="2 3" key="1">
    <citation type="journal article" date="2015" name="Genome Announc.">
        <title>Expanding the biotechnology potential of lactobacilli through comparative genomics of 213 strains and associated genera.</title>
        <authorList>
            <person name="Sun Z."/>
            <person name="Harris H.M."/>
            <person name="McCann A."/>
            <person name="Guo C."/>
            <person name="Argimon S."/>
            <person name="Zhang W."/>
            <person name="Yang X."/>
            <person name="Jeffery I.B."/>
            <person name="Cooney J.C."/>
            <person name="Kagawa T.F."/>
            <person name="Liu W."/>
            <person name="Song Y."/>
            <person name="Salvetti E."/>
            <person name="Wrobel A."/>
            <person name="Rasinkangas P."/>
            <person name="Parkhill J."/>
            <person name="Rea M.C."/>
            <person name="O'Sullivan O."/>
            <person name="Ritari J."/>
            <person name="Douillard F.P."/>
            <person name="Paul Ross R."/>
            <person name="Yang R."/>
            <person name="Briner A.E."/>
            <person name="Felis G.E."/>
            <person name="de Vos W.M."/>
            <person name="Barrangou R."/>
            <person name="Klaenhammer T.R."/>
            <person name="Caufield P.W."/>
            <person name="Cui Y."/>
            <person name="Zhang H."/>
            <person name="O'Toole P.W."/>
        </authorList>
    </citation>
    <scope>NUCLEOTIDE SEQUENCE [LARGE SCALE GENOMIC DNA]</scope>
    <source>
        <strain evidence="2 3">DSM 22698</strain>
    </source>
</reference>
<feature type="transmembrane region" description="Helical" evidence="1">
    <location>
        <begin position="45"/>
        <end position="69"/>
    </location>
</feature>
<feature type="transmembrane region" description="Helical" evidence="1">
    <location>
        <begin position="227"/>
        <end position="250"/>
    </location>
</feature>
<gene>
    <name evidence="2" type="ORF">FD19_GL001934</name>
</gene>
<keyword evidence="1" id="KW-0812">Transmembrane</keyword>
<feature type="transmembrane region" description="Helical" evidence="1">
    <location>
        <begin position="21"/>
        <end position="39"/>
    </location>
</feature>
<dbReference type="PATRIC" id="fig|1423810.4.peg.1983"/>
<evidence type="ECO:0000313" key="2">
    <source>
        <dbReference type="EMBL" id="KRM86504.1"/>
    </source>
</evidence>
<sequence>MTKRVHVLKNLLVPKLQLTSYVVLVYLAAVIVTIGWGTWHHGYQADFAVVIAGFYALIAGIVLFVLLANHQERVWTTSRFRLAPVTDLRLYVMNVLSSFISMLYGLIVGVTVIGLLSVPLQQQAVPLQLQADHAEALWRYGLAGVTMMLSACLYMWIFISMIHLVGVSISAFLPPMRQRIVKFCFYLVVLVLVLMALNGLEGGVRQLAPHLGFNFTSVDQIEDAIPAFYWASFWSLVESAVYSVINVLLLHNWVETKQA</sequence>
<dbReference type="Proteomes" id="UP000051789">
    <property type="component" value="Unassembled WGS sequence"/>
</dbReference>
<comment type="caution">
    <text evidence="2">The sequence shown here is derived from an EMBL/GenBank/DDBJ whole genome shotgun (WGS) entry which is preliminary data.</text>
</comment>
<feature type="transmembrane region" description="Helical" evidence="1">
    <location>
        <begin position="90"/>
        <end position="117"/>
    </location>
</feature>
<evidence type="ECO:0000313" key="3">
    <source>
        <dbReference type="Proteomes" id="UP000051789"/>
    </source>
</evidence>